<name>A0A1B2DWX5_9BACL</name>
<keyword evidence="1" id="KW-0805">Transcription regulation</keyword>
<organism evidence="5">
    <name type="scientific">Paenibacillus ihbetae</name>
    <dbReference type="NCBI Taxonomy" id="1870820"/>
    <lineage>
        <taxon>Bacteria</taxon>
        <taxon>Bacillati</taxon>
        <taxon>Bacillota</taxon>
        <taxon>Bacilli</taxon>
        <taxon>Bacillales</taxon>
        <taxon>Paenibacillaceae</taxon>
        <taxon>Paenibacillus</taxon>
    </lineage>
</organism>
<dbReference type="PROSITE" id="PS01124">
    <property type="entry name" value="HTH_ARAC_FAMILY_2"/>
    <property type="match status" value="1"/>
</dbReference>
<dbReference type="RefSeq" id="WP_099477037.1">
    <property type="nucleotide sequence ID" value="NZ_CP016809.1"/>
</dbReference>
<dbReference type="InterPro" id="IPR037923">
    <property type="entry name" value="HTH-like"/>
</dbReference>
<protein>
    <submittedName>
        <fullName evidence="5">AraC family transcriptional regulator</fullName>
    </submittedName>
</protein>
<keyword evidence="3" id="KW-0804">Transcription</keyword>
<dbReference type="InterPro" id="IPR018062">
    <property type="entry name" value="HTH_AraC-typ_CS"/>
</dbReference>
<dbReference type="InterPro" id="IPR014710">
    <property type="entry name" value="RmlC-like_jellyroll"/>
</dbReference>
<evidence type="ECO:0000256" key="1">
    <source>
        <dbReference type="ARBA" id="ARBA00023015"/>
    </source>
</evidence>
<dbReference type="Gene3D" id="2.60.120.10">
    <property type="entry name" value="Jelly Rolls"/>
    <property type="match status" value="1"/>
</dbReference>
<dbReference type="PRINTS" id="PR00032">
    <property type="entry name" value="HTHARAC"/>
</dbReference>
<dbReference type="PANTHER" id="PTHR43280:SF2">
    <property type="entry name" value="HTH-TYPE TRANSCRIPTIONAL REGULATOR EXSA"/>
    <property type="match status" value="1"/>
</dbReference>
<dbReference type="InterPro" id="IPR003313">
    <property type="entry name" value="AraC-bd"/>
</dbReference>
<dbReference type="SMART" id="SM00342">
    <property type="entry name" value="HTH_ARAC"/>
    <property type="match status" value="1"/>
</dbReference>
<dbReference type="KEGG" id="pib:BBD41_06300"/>
<evidence type="ECO:0000256" key="3">
    <source>
        <dbReference type="ARBA" id="ARBA00023163"/>
    </source>
</evidence>
<gene>
    <name evidence="5" type="ORF">BBD41_06300</name>
</gene>
<dbReference type="Gene3D" id="1.10.10.60">
    <property type="entry name" value="Homeodomain-like"/>
    <property type="match status" value="2"/>
</dbReference>
<dbReference type="PROSITE" id="PS00041">
    <property type="entry name" value="HTH_ARAC_FAMILY_1"/>
    <property type="match status" value="1"/>
</dbReference>
<dbReference type="InterPro" id="IPR009057">
    <property type="entry name" value="Homeodomain-like_sf"/>
</dbReference>
<sequence length="295" mass="34557">MSSQLTTPPSWMPGFDRMLLREPIELGCYNDRPLSGGTFHSHAFYEIYYFHEGRCTYLIGDAVFALKPGDLLLMNGLTLHCPNVEPGSRYVRSIIHFDPAWVCRELPESARSVLLDPFETLRNHRMTLTGQRREEFERLLEDMNRLRGAEAAFKQERLKLRLQEMLYVIAGWCQSEVQQQDSISDKERHVQHVVSFVEEHYMEDLTLDRIARDMHLTKHYLSSLFKEVTGTTVFKYVYHRRINQAKILLRLHPHMSITDISRAAGFKHLAHFSRMFKTMVGTAPEHYRKSQGELR</sequence>
<dbReference type="InterPro" id="IPR020449">
    <property type="entry name" value="Tscrpt_reg_AraC-type_HTH"/>
</dbReference>
<dbReference type="GO" id="GO:0043565">
    <property type="term" value="F:sequence-specific DNA binding"/>
    <property type="evidence" value="ECO:0007669"/>
    <property type="project" value="InterPro"/>
</dbReference>
<dbReference type="GO" id="GO:0003700">
    <property type="term" value="F:DNA-binding transcription factor activity"/>
    <property type="evidence" value="ECO:0007669"/>
    <property type="project" value="InterPro"/>
</dbReference>
<proteinExistence type="predicted"/>
<dbReference type="EMBL" id="CP016809">
    <property type="protein sequence ID" value="ANY72234.1"/>
    <property type="molecule type" value="Genomic_DNA"/>
</dbReference>
<dbReference type="Pfam" id="PF02311">
    <property type="entry name" value="AraC_binding"/>
    <property type="match status" value="1"/>
</dbReference>
<dbReference type="SUPFAM" id="SSF46689">
    <property type="entry name" value="Homeodomain-like"/>
    <property type="match status" value="2"/>
</dbReference>
<feature type="domain" description="HTH araC/xylS-type" evidence="4">
    <location>
        <begin position="191"/>
        <end position="290"/>
    </location>
</feature>
<evidence type="ECO:0000259" key="4">
    <source>
        <dbReference type="PROSITE" id="PS01124"/>
    </source>
</evidence>
<dbReference type="PANTHER" id="PTHR43280">
    <property type="entry name" value="ARAC-FAMILY TRANSCRIPTIONAL REGULATOR"/>
    <property type="match status" value="1"/>
</dbReference>
<dbReference type="SUPFAM" id="SSF51215">
    <property type="entry name" value="Regulatory protein AraC"/>
    <property type="match status" value="1"/>
</dbReference>
<keyword evidence="2" id="KW-0238">DNA-binding</keyword>
<dbReference type="Pfam" id="PF12833">
    <property type="entry name" value="HTH_18"/>
    <property type="match status" value="1"/>
</dbReference>
<dbReference type="AlphaFoldDB" id="A0A1B2DWX5"/>
<accession>A0A1B2DWX5</accession>
<reference evidence="5" key="1">
    <citation type="submission" date="2016-08" db="EMBL/GenBank/DDBJ databases">
        <title>Complete Genome Seqeunce of Paenibacillus sp. nov. IHBB 9852 from high altitute lake of Indian trans-Himalayas.</title>
        <authorList>
            <person name="Kiran S."/>
            <person name="Swarnkar M.K."/>
            <person name="Rana A."/>
            <person name="Tewari R."/>
            <person name="Gulati A."/>
        </authorList>
    </citation>
    <scope>NUCLEOTIDE SEQUENCE [LARGE SCALE GENOMIC DNA]</scope>
    <source>
        <strain evidence="5">IHBB 9852</strain>
    </source>
</reference>
<evidence type="ECO:0000256" key="2">
    <source>
        <dbReference type="ARBA" id="ARBA00023125"/>
    </source>
</evidence>
<evidence type="ECO:0000313" key="5">
    <source>
        <dbReference type="EMBL" id="ANY72234.1"/>
    </source>
</evidence>
<dbReference type="InterPro" id="IPR018060">
    <property type="entry name" value="HTH_AraC"/>
</dbReference>